<keyword evidence="2" id="KW-0472">Membrane</keyword>
<feature type="transmembrane region" description="Helical" evidence="2">
    <location>
        <begin position="50"/>
        <end position="70"/>
    </location>
</feature>
<dbReference type="OrthoDB" id="4142625at2759"/>
<evidence type="ECO:0000313" key="3">
    <source>
        <dbReference type="EMBL" id="OEU22797.1"/>
    </source>
</evidence>
<evidence type="ECO:0000313" key="4">
    <source>
        <dbReference type="Proteomes" id="UP000095751"/>
    </source>
</evidence>
<evidence type="ECO:0000256" key="1">
    <source>
        <dbReference type="SAM" id="MobiDB-lite"/>
    </source>
</evidence>
<accession>A0A1E7FXD2</accession>
<gene>
    <name evidence="3" type="ORF">FRACYDRAFT_232958</name>
</gene>
<keyword evidence="2" id="KW-1133">Transmembrane helix</keyword>
<dbReference type="InterPro" id="IPR011692">
    <property type="entry name" value="Stress_up-reg_Nod19"/>
</dbReference>
<name>A0A1E7FXD2_9STRA</name>
<keyword evidence="2" id="KW-0812">Transmembrane</keyword>
<sequence>MKTTQDEKTGLVSVGLEDDDNDNENENKEKHQHQHQHRHRHRQQLTRWKTISYISMLLLVVLGTIMISMYKNNSSSGNHDKSYKIKIASGGFDNTDSSSSSSNMHTNDGGNDGGNDDVIVTPMTITYDYELYDGQLLFTSKKLEIIPNVDFDYSILGMSSVRNINVETNEPVSLDEVYVHHFTFSPMGMLGAEVLTRNGSSPYMKFPNGYGLHVIYDDTPYIKINAHLLSSKDLEPIDGSISLAHKHCNECYYAPGKGSDCTPDSSGTFKCCGDSTSCIVDREQCACATTTTNNINDRSDKVMATTKYQVQIDLLISRDIHKFKRVDQWNFAAPACSVNLHGDSVFHKYSTDSFCFNRTSSMILGIGGGSLFHQIELQEDVDHPYVETKISSIAPASGKIVWAQSHLHTGGVNATLRLNGEIVCSAGAVYGTDTDVKKNARNEQNHLIHIESCYDTQIYQNDNSSTVGINFNEGDVLTTETIYHGGIDDDRFVGYGSSGEHKNVMSMFFLGVVFEGDAEYLTKKRTSFNLWNDFVRIAGYNNTSNQTLSN</sequence>
<dbReference type="Pfam" id="PF07712">
    <property type="entry name" value="SURNod19"/>
    <property type="match status" value="1"/>
</dbReference>
<feature type="region of interest" description="Disordered" evidence="1">
    <location>
        <begin position="1"/>
        <end position="43"/>
    </location>
</feature>
<dbReference type="AlphaFoldDB" id="A0A1E7FXD2"/>
<dbReference type="InParanoid" id="A0A1E7FXD2"/>
<protein>
    <submittedName>
        <fullName evidence="3">Uncharacterized protein</fullName>
    </submittedName>
</protein>
<feature type="region of interest" description="Disordered" evidence="1">
    <location>
        <begin position="94"/>
        <end position="115"/>
    </location>
</feature>
<dbReference type="KEGG" id="fcy:FRACYDRAFT_232958"/>
<evidence type="ECO:0000256" key="2">
    <source>
        <dbReference type="SAM" id="Phobius"/>
    </source>
</evidence>
<reference evidence="3 4" key="1">
    <citation type="submission" date="2016-09" db="EMBL/GenBank/DDBJ databases">
        <title>Extensive genetic diversity and differential bi-allelic expression allows diatom success in the polar Southern Ocean.</title>
        <authorList>
            <consortium name="DOE Joint Genome Institute"/>
            <person name="Mock T."/>
            <person name="Otillar R.P."/>
            <person name="Strauss J."/>
            <person name="Dupont C."/>
            <person name="Frickenhaus S."/>
            <person name="Maumus F."/>
            <person name="Mcmullan M."/>
            <person name="Sanges R."/>
            <person name="Schmutz J."/>
            <person name="Toseland A."/>
            <person name="Valas R."/>
            <person name="Veluchamy A."/>
            <person name="Ward B.J."/>
            <person name="Allen A."/>
            <person name="Barry K."/>
            <person name="Falciatore A."/>
            <person name="Ferrante M."/>
            <person name="Fortunato A.E."/>
            <person name="Gloeckner G."/>
            <person name="Gruber A."/>
            <person name="Hipkin R."/>
            <person name="Janech M."/>
            <person name="Kroth P."/>
            <person name="Leese F."/>
            <person name="Lindquist E."/>
            <person name="Lyon B.R."/>
            <person name="Martin J."/>
            <person name="Mayer C."/>
            <person name="Parker M."/>
            <person name="Quesneville H."/>
            <person name="Raymond J."/>
            <person name="Uhlig C."/>
            <person name="Valentin K.U."/>
            <person name="Worden A.Z."/>
            <person name="Armbrust E.V."/>
            <person name="Bowler C."/>
            <person name="Green B."/>
            <person name="Moulton V."/>
            <person name="Van Oosterhout C."/>
            <person name="Grigoriev I."/>
        </authorList>
    </citation>
    <scope>NUCLEOTIDE SEQUENCE [LARGE SCALE GENOMIC DNA]</scope>
    <source>
        <strain evidence="3 4">CCMP1102</strain>
    </source>
</reference>
<dbReference type="EMBL" id="KV784353">
    <property type="protein sequence ID" value="OEU22797.1"/>
    <property type="molecule type" value="Genomic_DNA"/>
</dbReference>
<proteinExistence type="predicted"/>
<dbReference type="Proteomes" id="UP000095751">
    <property type="component" value="Unassembled WGS sequence"/>
</dbReference>
<organism evidence="3 4">
    <name type="scientific">Fragilariopsis cylindrus CCMP1102</name>
    <dbReference type="NCBI Taxonomy" id="635003"/>
    <lineage>
        <taxon>Eukaryota</taxon>
        <taxon>Sar</taxon>
        <taxon>Stramenopiles</taxon>
        <taxon>Ochrophyta</taxon>
        <taxon>Bacillariophyta</taxon>
        <taxon>Bacillariophyceae</taxon>
        <taxon>Bacillariophycidae</taxon>
        <taxon>Bacillariales</taxon>
        <taxon>Bacillariaceae</taxon>
        <taxon>Fragilariopsis</taxon>
    </lineage>
</organism>
<keyword evidence="4" id="KW-1185">Reference proteome</keyword>
<feature type="compositionally biased region" description="Basic residues" evidence="1">
    <location>
        <begin position="30"/>
        <end position="43"/>
    </location>
</feature>